<evidence type="ECO:0000256" key="2">
    <source>
        <dbReference type="SAM" id="SignalP"/>
    </source>
</evidence>
<name>A0AA51RT22_9GAMM</name>
<keyword evidence="4" id="KW-1185">Reference proteome</keyword>
<organism evidence="3 4">
    <name type="scientific">Pleionea litopenaei</name>
    <dbReference type="NCBI Taxonomy" id="3070815"/>
    <lineage>
        <taxon>Bacteria</taxon>
        <taxon>Pseudomonadati</taxon>
        <taxon>Pseudomonadota</taxon>
        <taxon>Gammaproteobacteria</taxon>
        <taxon>Oceanospirillales</taxon>
        <taxon>Pleioneaceae</taxon>
        <taxon>Pleionea</taxon>
    </lineage>
</organism>
<dbReference type="GO" id="GO:0009279">
    <property type="term" value="C:cell outer membrane"/>
    <property type="evidence" value="ECO:0007669"/>
    <property type="project" value="TreeGrafter"/>
</dbReference>
<gene>
    <name evidence="3" type="ORF">Q9312_18070</name>
</gene>
<dbReference type="PANTHER" id="PTHR36504">
    <property type="entry name" value="LIPOPOLYSACCHARIDE EXPORT SYSTEM PROTEIN LPTA"/>
    <property type="match status" value="1"/>
</dbReference>
<dbReference type="Proteomes" id="UP001239782">
    <property type="component" value="Chromosome"/>
</dbReference>
<protein>
    <submittedName>
        <fullName evidence="3">Uncharacterized protein</fullName>
    </submittedName>
</protein>
<dbReference type="EMBL" id="CP133548">
    <property type="protein sequence ID" value="WMS87117.1"/>
    <property type="molecule type" value="Genomic_DNA"/>
</dbReference>
<feature type="chain" id="PRO_5041270254" evidence="2">
    <location>
        <begin position="26"/>
        <end position="245"/>
    </location>
</feature>
<dbReference type="GO" id="GO:0017089">
    <property type="term" value="F:glycolipid transfer activity"/>
    <property type="evidence" value="ECO:0007669"/>
    <property type="project" value="TreeGrafter"/>
</dbReference>
<dbReference type="AlphaFoldDB" id="A0AA51RT22"/>
<proteinExistence type="predicted"/>
<sequence length="245" mass="26796">MTTNNLLSPLIVGCLLFASTSPSYALKSCQDNQFSAQSMKRSQGKTIASGNVELCTPEFSIEADYLEQQVNAQGKTLMAKGAPLKLYQADAGIAASVARLEYQSALLRLTFYKVTELVYQRDLNQQIAISADSIDYQFKTEQTSAEKSNIASSTKIVPSLMDIVGSPLRMTITQSNKPAITLMANATAFDFKTETLTLSGNVIIQQPQQAIYADTLIYRISDGSWEAPSNSQQRIKIVDTSQVQP</sequence>
<dbReference type="RefSeq" id="WP_309202256.1">
    <property type="nucleotide sequence ID" value="NZ_CP133548.1"/>
</dbReference>
<dbReference type="GO" id="GO:0030288">
    <property type="term" value="C:outer membrane-bounded periplasmic space"/>
    <property type="evidence" value="ECO:0007669"/>
    <property type="project" value="TreeGrafter"/>
</dbReference>
<dbReference type="Gene3D" id="2.60.450.10">
    <property type="entry name" value="Lipopolysaccharide (LPS) transport protein A like domain"/>
    <property type="match status" value="2"/>
</dbReference>
<evidence type="ECO:0000313" key="3">
    <source>
        <dbReference type="EMBL" id="WMS87117.1"/>
    </source>
</evidence>
<dbReference type="PANTHER" id="PTHR36504:SF1">
    <property type="entry name" value="LIPOPOLYSACCHARIDE EXPORT SYSTEM PROTEIN LPTA"/>
    <property type="match status" value="1"/>
</dbReference>
<keyword evidence="1 2" id="KW-0732">Signal</keyword>
<accession>A0AA51RT22</accession>
<dbReference type="KEGG" id="plei:Q9312_18070"/>
<evidence type="ECO:0000313" key="4">
    <source>
        <dbReference type="Proteomes" id="UP001239782"/>
    </source>
</evidence>
<dbReference type="InterPro" id="IPR052037">
    <property type="entry name" value="LPS_export_LptA"/>
</dbReference>
<dbReference type="GO" id="GO:0015920">
    <property type="term" value="P:lipopolysaccharide transport"/>
    <property type="evidence" value="ECO:0007669"/>
    <property type="project" value="TreeGrafter"/>
</dbReference>
<reference evidence="3 4" key="1">
    <citation type="submission" date="2023-08" db="EMBL/GenBank/DDBJ databases">
        <title>Pleionea litopenaei sp. nov., isolated from stomach of juvenile Litopenaeus vannamei.</title>
        <authorList>
            <person name="Rho A.M."/>
            <person name="Hwang C.Y."/>
        </authorList>
    </citation>
    <scope>NUCLEOTIDE SEQUENCE [LARGE SCALE GENOMIC DNA]</scope>
    <source>
        <strain evidence="3 4">HL-JVS1</strain>
    </source>
</reference>
<feature type="signal peptide" evidence="2">
    <location>
        <begin position="1"/>
        <end position="25"/>
    </location>
</feature>
<evidence type="ECO:0000256" key="1">
    <source>
        <dbReference type="ARBA" id="ARBA00022729"/>
    </source>
</evidence>